<dbReference type="GO" id="GO:0043998">
    <property type="term" value="F:histone H2A acetyltransferase activity"/>
    <property type="evidence" value="ECO:0007669"/>
    <property type="project" value="InterPro"/>
</dbReference>
<dbReference type="PANTHER" id="PTHR20531">
    <property type="entry name" value="N-ALPHA-ACETYLTRANSFERASE 40"/>
    <property type="match status" value="1"/>
</dbReference>
<gene>
    <name evidence="13" type="ORF">AGLY_007042</name>
</gene>
<keyword evidence="7" id="KW-0808">Transferase</keyword>
<evidence type="ECO:0000256" key="9">
    <source>
        <dbReference type="ARBA" id="ARBA00023315"/>
    </source>
</evidence>
<comment type="catalytic activity">
    <reaction evidence="11">
        <text>N-terminal L-seryl-[histone H4] + acetyl-CoA = N-terminal N(alpha)-acetyl-L-seryl-[histone H4] + CoA + H(+)</text>
        <dbReference type="Rhea" id="RHEA:50596"/>
        <dbReference type="Rhea" id="RHEA-COMP:12740"/>
        <dbReference type="Rhea" id="RHEA-COMP:12743"/>
        <dbReference type="ChEBI" id="CHEBI:15378"/>
        <dbReference type="ChEBI" id="CHEBI:57287"/>
        <dbReference type="ChEBI" id="CHEBI:57288"/>
        <dbReference type="ChEBI" id="CHEBI:64738"/>
        <dbReference type="ChEBI" id="CHEBI:83690"/>
        <dbReference type="EC" id="2.3.1.257"/>
    </reaction>
</comment>
<sequence length="749" mass="86246">MMNSPKVNMSIQAAKKVNGLADPTKPFSSFMKYNKNDLEVTFHFIKAPAMTTFLKDKVFSMIKDNMMETYKKCPWGWNGKNKRAELFHKDARYILVRHSSDNSLAAFVHFRFDVENLIEVLYLYEIQIEKNVRGKGLGRYLMSLMETMAFHYKMKRIVLTVLKSEVDVVKFYFSLQYEIESYSPEDAFYYILRESHSQQEKLQISKQNENSYNLKFQINTVLLNPFSMLTHEEQMEIKQLGRPTPDLKGFISKSKKCNKEYTRHFHADTYKNHTWLCGCEVEKAFCGAYNLSLQNQGNNNVMTSSNNNSVLLGAVELCKSSDVKLRCYFETSTSIDWTSMTIHDDLLDCIFLVARQIILSELEKAQFISIIVDGTIDVSSTVHFVLLFRYELNGFPVERFWGFFNATNGHNVVSLTQTILSEINSIVNDASYKLVAQSYGGTAIISKVNVGVKELYPYAHYMHCHSHHLHVEMTQAVSTNKEIQIFFSDLSRITDFFSNSPQKVTVLDGLINNQSSQSKCDFTGTGGTLKTVYLYRSEIMHCMDIVIDTLEQTSTINQAKSIKRLLSDSVFVVWLSVFYEIMPNIQSFHNNVKTTSTEDSVNECLPILVQQFEKQISEVRNKVTNIIEIASNLPDVNVKIKRHDEQCDNLNYNNESRKQLAIEICNTLVDTTKDRLEFTNHLTIVKLFQAEKLLITIPPITAENDNSYSTLKMIKTCLENTMFKEKLNALTMINIENEMISNDIDFNKK</sequence>
<comment type="subcellular location">
    <subcellularLocation>
        <location evidence="2">Cytoplasm</location>
    </subcellularLocation>
    <subcellularLocation>
        <location evidence="1">Nucleus</location>
    </subcellularLocation>
</comment>
<feature type="non-terminal residue" evidence="13">
    <location>
        <position position="749"/>
    </location>
</feature>
<evidence type="ECO:0000256" key="5">
    <source>
        <dbReference type="ARBA" id="ARBA00015043"/>
    </source>
</evidence>
<comment type="catalytic activity">
    <reaction evidence="10">
        <text>N-terminal L-seryl-[histone H2A] + acetyl-CoA = N-terminal N(alpha)-acetyl-L-seryl-[histone H2A] + CoA + H(+)</text>
        <dbReference type="Rhea" id="RHEA:50600"/>
        <dbReference type="Rhea" id="RHEA-COMP:12742"/>
        <dbReference type="Rhea" id="RHEA-COMP:12744"/>
        <dbReference type="ChEBI" id="CHEBI:15378"/>
        <dbReference type="ChEBI" id="CHEBI:57287"/>
        <dbReference type="ChEBI" id="CHEBI:57288"/>
        <dbReference type="ChEBI" id="CHEBI:64738"/>
        <dbReference type="ChEBI" id="CHEBI:83690"/>
        <dbReference type="EC" id="2.3.1.257"/>
    </reaction>
</comment>
<evidence type="ECO:0000256" key="3">
    <source>
        <dbReference type="ARBA" id="ARBA00008870"/>
    </source>
</evidence>
<evidence type="ECO:0000313" key="13">
    <source>
        <dbReference type="EMBL" id="KAE9536640.1"/>
    </source>
</evidence>
<evidence type="ECO:0000256" key="8">
    <source>
        <dbReference type="ARBA" id="ARBA00023242"/>
    </source>
</evidence>
<keyword evidence="8" id="KW-0539">Nucleus</keyword>
<evidence type="ECO:0000256" key="6">
    <source>
        <dbReference type="ARBA" id="ARBA00022490"/>
    </source>
</evidence>
<evidence type="ECO:0000256" key="1">
    <source>
        <dbReference type="ARBA" id="ARBA00004123"/>
    </source>
</evidence>
<keyword evidence="9" id="KW-0012">Acyltransferase</keyword>
<dbReference type="InterPro" id="IPR000182">
    <property type="entry name" value="GNAT_dom"/>
</dbReference>
<dbReference type="PROSITE" id="PS51186">
    <property type="entry name" value="GNAT"/>
    <property type="match status" value="1"/>
</dbReference>
<proteinExistence type="inferred from homology"/>
<name>A0A6G0TPH1_APHGL</name>
<protein>
    <recommendedName>
        <fullName evidence="5">N-alpha-acetyltransferase 40</fullName>
        <ecNumber evidence="4">2.3.1.257</ecNumber>
    </recommendedName>
</protein>
<organism evidence="13 14">
    <name type="scientific">Aphis glycines</name>
    <name type="common">Soybean aphid</name>
    <dbReference type="NCBI Taxonomy" id="307491"/>
    <lineage>
        <taxon>Eukaryota</taxon>
        <taxon>Metazoa</taxon>
        <taxon>Ecdysozoa</taxon>
        <taxon>Arthropoda</taxon>
        <taxon>Hexapoda</taxon>
        <taxon>Insecta</taxon>
        <taxon>Pterygota</taxon>
        <taxon>Neoptera</taxon>
        <taxon>Paraneoptera</taxon>
        <taxon>Hemiptera</taxon>
        <taxon>Sternorrhyncha</taxon>
        <taxon>Aphidomorpha</taxon>
        <taxon>Aphidoidea</taxon>
        <taxon>Aphididae</taxon>
        <taxon>Aphidini</taxon>
        <taxon>Aphis</taxon>
        <taxon>Aphis</taxon>
    </lineage>
</organism>
<reference evidence="13 14" key="1">
    <citation type="submission" date="2019-08" db="EMBL/GenBank/DDBJ databases">
        <title>The genome of the soybean aphid Biotype 1, its phylome, world population structure and adaptation to the North American continent.</title>
        <authorList>
            <person name="Giordano R."/>
            <person name="Donthu R.K."/>
            <person name="Hernandez A.G."/>
            <person name="Wright C.L."/>
            <person name="Zimin A.V."/>
        </authorList>
    </citation>
    <scope>NUCLEOTIDE SEQUENCE [LARGE SCALE GENOMIC DNA]</scope>
    <source>
        <tissue evidence="13">Whole aphids</tissue>
    </source>
</reference>
<dbReference type="GO" id="GO:0005634">
    <property type="term" value="C:nucleus"/>
    <property type="evidence" value="ECO:0007669"/>
    <property type="project" value="UniProtKB-SubCell"/>
</dbReference>
<evidence type="ECO:0000256" key="4">
    <source>
        <dbReference type="ARBA" id="ARBA00012950"/>
    </source>
</evidence>
<accession>A0A6G0TPH1</accession>
<keyword evidence="6" id="KW-0963">Cytoplasm</keyword>
<dbReference type="InterPro" id="IPR039949">
    <property type="entry name" value="NAA40"/>
</dbReference>
<dbReference type="Proteomes" id="UP000475862">
    <property type="component" value="Unassembled WGS sequence"/>
</dbReference>
<dbReference type="Gene3D" id="3.40.630.30">
    <property type="match status" value="1"/>
</dbReference>
<dbReference type="CDD" id="cd04301">
    <property type="entry name" value="NAT_SF"/>
    <property type="match status" value="1"/>
</dbReference>
<dbReference type="EC" id="2.3.1.257" evidence="4"/>
<comment type="caution">
    <text evidence="13">The sequence shown here is derived from an EMBL/GenBank/DDBJ whole genome shotgun (WGS) entry which is preliminary data.</text>
</comment>
<dbReference type="AlphaFoldDB" id="A0A6G0TPH1"/>
<dbReference type="SUPFAM" id="SSF55729">
    <property type="entry name" value="Acyl-CoA N-acyltransferases (Nat)"/>
    <property type="match status" value="1"/>
</dbReference>
<dbReference type="PANTHER" id="PTHR20531:SF1">
    <property type="entry name" value="N-ALPHA-ACETYLTRANSFERASE 40"/>
    <property type="match status" value="1"/>
</dbReference>
<dbReference type="GO" id="GO:1990189">
    <property type="term" value="F:protein N-terminal-serine acetyltransferase activity"/>
    <property type="evidence" value="ECO:0007669"/>
    <property type="project" value="UniProtKB-EC"/>
</dbReference>
<evidence type="ECO:0000256" key="7">
    <source>
        <dbReference type="ARBA" id="ARBA00022679"/>
    </source>
</evidence>
<evidence type="ECO:0000313" key="14">
    <source>
        <dbReference type="Proteomes" id="UP000475862"/>
    </source>
</evidence>
<evidence type="ECO:0000259" key="12">
    <source>
        <dbReference type="PROSITE" id="PS51186"/>
    </source>
</evidence>
<dbReference type="Pfam" id="PF00583">
    <property type="entry name" value="Acetyltransf_1"/>
    <property type="match status" value="1"/>
</dbReference>
<dbReference type="OrthoDB" id="424551at2759"/>
<comment type="similarity">
    <text evidence="3">Belongs to the acetyltransferase family. NAA40 subfamily.</text>
</comment>
<keyword evidence="14" id="KW-1185">Reference proteome</keyword>
<evidence type="ECO:0000256" key="11">
    <source>
        <dbReference type="ARBA" id="ARBA00049524"/>
    </source>
</evidence>
<dbReference type="InterPro" id="IPR016181">
    <property type="entry name" value="Acyl_CoA_acyltransferase"/>
</dbReference>
<feature type="domain" description="N-acetyltransferase" evidence="12">
    <location>
        <begin position="45"/>
        <end position="195"/>
    </location>
</feature>
<dbReference type="GO" id="GO:0010485">
    <property type="term" value="F:histone H4 acetyltransferase activity"/>
    <property type="evidence" value="ECO:0007669"/>
    <property type="project" value="InterPro"/>
</dbReference>
<dbReference type="GO" id="GO:0005737">
    <property type="term" value="C:cytoplasm"/>
    <property type="evidence" value="ECO:0007669"/>
    <property type="project" value="UniProtKB-SubCell"/>
</dbReference>
<dbReference type="EMBL" id="VYZN01000022">
    <property type="protein sequence ID" value="KAE9536640.1"/>
    <property type="molecule type" value="Genomic_DNA"/>
</dbReference>
<evidence type="ECO:0000256" key="10">
    <source>
        <dbReference type="ARBA" id="ARBA00047821"/>
    </source>
</evidence>
<evidence type="ECO:0000256" key="2">
    <source>
        <dbReference type="ARBA" id="ARBA00004496"/>
    </source>
</evidence>